<gene>
    <name evidence="2" type="ORF">ACFQ34_09540</name>
</gene>
<accession>A0ABW3VF72</accession>
<dbReference type="Proteomes" id="UP001597182">
    <property type="component" value="Unassembled WGS sequence"/>
</dbReference>
<feature type="region of interest" description="Disordered" evidence="1">
    <location>
        <begin position="1"/>
        <end position="29"/>
    </location>
</feature>
<dbReference type="RefSeq" id="WP_013677346.1">
    <property type="nucleotide sequence ID" value="NZ_BAABKS010000053.1"/>
</dbReference>
<protein>
    <recommendedName>
        <fullName evidence="4">ATP-grasp target RiPP</fullName>
    </recommendedName>
</protein>
<dbReference type="EMBL" id="JBHTMB010000064">
    <property type="protein sequence ID" value="MFD1233523.1"/>
    <property type="molecule type" value="Genomic_DNA"/>
</dbReference>
<reference evidence="3" key="1">
    <citation type="journal article" date="2019" name="Int. J. Syst. Evol. Microbiol.">
        <title>The Global Catalogue of Microorganisms (GCM) 10K type strain sequencing project: providing services to taxonomists for standard genome sequencing and annotation.</title>
        <authorList>
            <consortium name="The Broad Institute Genomics Platform"/>
            <consortium name="The Broad Institute Genome Sequencing Center for Infectious Disease"/>
            <person name="Wu L."/>
            <person name="Ma J."/>
        </authorList>
    </citation>
    <scope>NUCLEOTIDE SEQUENCE [LARGE SCALE GENOMIC DNA]</scope>
    <source>
        <strain evidence="3">CCUG 49018</strain>
    </source>
</reference>
<evidence type="ECO:0008006" key="4">
    <source>
        <dbReference type="Google" id="ProtNLM"/>
    </source>
</evidence>
<keyword evidence="3" id="KW-1185">Reference proteome</keyword>
<sequence length="64" mass="6683">MGVLGELFPGPKIRKENEESGTGEKWQLGPIDLDSNTVVLHRGGDATQGGFEAVEGVDADGDAD</sequence>
<evidence type="ECO:0000256" key="1">
    <source>
        <dbReference type="SAM" id="MobiDB-lite"/>
    </source>
</evidence>
<name>A0ABW3VF72_9PSEU</name>
<evidence type="ECO:0000313" key="2">
    <source>
        <dbReference type="EMBL" id="MFD1233523.1"/>
    </source>
</evidence>
<comment type="caution">
    <text evidence="2">The sequence shown here is derived from an EMBL/GenBank/DDBJ whole genome shotgun (WGS) entry which is preliminary data.</text>
</comment>
<evidence type="ECO:0000313" key="3">
    <source>
        <dbReference type="Proteomes" id="UP001597182"/>
    </source>
</evidence>
<organism evidence="2 3">
    <name type="scientific">Pseudonocardia benzenivorans</name>
    <dbReference type="NCBI Taxonomy" id="228005"/>
    <lineage>
        <taxon>Bacteria</taxon>
        <taxon>Bacillati</taxon>
        <taxon>Actinomycetota</taxon>
        <taxon>Actinomycetes</taxon>
        <taxon>Pseudonocardiales</taxon>
        <taxon>Pseudonocardiaceae</taxon>
        <taxon>Pseudonocardia</taxon>
    </lineage>
</organism>
<proteinExistence type="predicted"/>